<gene>
    <name evidence="1" type="ORF">Dbus_chrXg1342</name>
</gene>
<evidence type="ECO:0000313" key="2">
    <source>
        <dbReference type="Proteomes" id="UP000494163"/>
    </source>
</evidence>
<dbReference type="EMBL" id="CP012528">
    <property type="protein sequence ID" value="ALC49486.1"/>
    <property type="molecule type" value="Genomic_DNA"/>
</dbReference>
<sequence>MPFKTSGKFRAVLQQYKYKERQIICFVKIVPQIVALYKLEPDKNYNWMSPNRWTKLESSIWNLVDSIGNWEKDAPNIQTELIVDHIKVKVCANNELRTQLEVLLPPAKDEDLYLELTLEYMSISTKEPQQVLAPAPEVKTLQLNDMNEEEVLNTFENYREHFDLVAGSCKYEFDISSYMSIGHTHVTHILSKYMREGMMNKLTEIYCKVFDVAYCPLVYDRLLPLWIIHLLMDKYKLSEDETLKQLADQFKYQSNLHTLNKNLFN</sequence>
<dbReference type="OrthoDB" id="8008330at2759"/>
<keyword evidence="2" id="KW-1185">Reference proteome</keyword>
<organism evidence="1 2">
    <name type="scientific">Drosophila busckii</name>
    <name type="common">Fruit fly</name>
    <dbReference type="NCBI Taxonomy" id="30019"/>
    <lineage>
        <taxon>Eukaryota</taxon>
        <taxon>Metazoa</taxon>
        <taxon>Ecdysozoa</taxon>
        <taxon>Arthropoda</taxon>
        <taxon>Hexapoda</taxon>
        <taxon>Insecta</taxon>
        <taxon>Pterygota</taxon>
        <taxon>Neoptera</taxon>
        <taxon>Endopterygota</taxon>
        <taxon>Diptera</taxon>
        <taxon>Brachycera</taxon>
        <taxon>Muscomorpha</taxon>
        <taxon>Ephydroidea</taxon>
        <taxon>Drosophilidae</taxon>
        <taxon>Drosophila</taxon>
    </lineage>
</organism>
<reference evidence="1 2" key="1">
    <citation type="submission" date="2015-08" db="EMBL/GenBank/DDBJ databases">
        <title>Ancestral chromatin configuration constrains chromatin evolution on differentiating sex chromosomes in Drosophila.</title>
        <authorList>
            <person name="Zhou Q."/>
            <person name="Bachtrog D."/>
        </authorList>
    </citation>
    <scope>NUCLEOTIDE SEQUENCE [LARGE SCALE GENOMIC DNA]</scope>
    <source>
        <tissue evidence="1">Whole larvae</tissue>
    </source>
</reference>
<dbReference type="Proteomes" id="UP000494163">
    <property type="component" value="Chromosome X"/>
</dbReference>
<accession>A0A0M5J1A2</accession>
<dbReference type="AlphaFoldDB" id="A0A0M5J1A2"/>
<name>A0A0M5J1A2_DROBS</name>
<evidence type="ECO:0000313" key="1">
    <source>
        <dbReference type="EMBL" id="ALC49486.1"/>
    </source>
</evidence>
<proteinExistence type="predicted"/>
<protein>
    <submittedName>
        <fullName evidence="1">CG4951</fullName>
    </submittedName>
</protein>